<dbReference type="InterPro" id="IPR009100">
    <property type="entry name" value="AcylCoA_DH/oxidase_NM_dom_sf"/>
</dbReference>
<dbReference type="PANTHER" id="PTHR10909">
    <property type="entry name" value="ELECTRON TRANSPORT OXIDOREDUCTASE"/>
    <property type="match status" value="1"/>
</dbReference>
<organism evidence="2 3">
    <name type="scientific">Mycena pura</name>
    <dbReference type="NCBI Taxonomy" id="153505"/>
    <lineage>
        <taxon>Eukaryota</taxon>
        <taxon>Fungi</taxon>
        <taxon>Dikarya</taxon>
        <taxon>Basidiomycota</taxon>
        <taxon>Agaricomycotina</taxon>
        <taxon>Agaricomycetes</taxon>
        <taxon>Agaricomycetidae</taxon>
        <taxon>Agaricales</taxon>
        <taxon>Marasmiineae</taxon>
        <taxon>Mycenaceae</taxon>
        <taxon>Mycena</taxon>
    </lineage>
</organism>
<keyword evidence="3" id="KW-1185">Reference proteome</keyword>
<evidence type="ECO:0000313" key="2">
    <source>
        <dbReference type="EMBL" id="KAJ7190697.1"/>
    </source>
</evidence>
<evidence type="ECO:0000259" key="1">
    <source>
        <dbReference type="Pfam" id="PF22924"/>
    </source>
</evidence>
<dbReference type="GO" id="GO:0005777">
    <property type="term" value="C:peroxisome"/>
    <property type="evidence" value="ECO:0007669"/>
    <property type="project" value="InterPro"/>
</dbReference>
<gene>
    <name evidence="2" type="ORF">GGX14DRAFT_603673</name>
</gene>
<accession>A0AAD6Y1X7</accession>
<feature type="domain" description="Acyl-CoA oxidase C-alpha1" evidence="1">
    <location>
        <begin position="253"/>
        <end position="378"/>
    </location>
</feature>
<dbReference type="InterPro" id="IPR012258">
    <property type="entry name" value="Acyl-CoA_oxidase"/>
</dbReference>
<comment type="caution">
    <text evidence="2">The sequence shown here is derived from an EMBL/GenBank/DDBJ whole genome shotgun (WGS) entry which is preliminary data.</text>
</comment>
<reference evidence="2" key="1">
    <citation type="submission" date="2023-03" db="EMBL/GenBank/DDBJ databases">
        <title>Massive genome expansion in bonnet fungi (Mycena s.s.) driven by repeated elements and novel gene families across ecological guilds.</title>
        <authorList>
            <consortium name="Lawrence Berkeley National Laboratory"/>
            <person name="Harder C.B."/>
            <person name="Miyauchi S."/>
            <person name="Viragh M."/>
            <person name="Kuo A."/>
            <person name="Thoen E."/>
            <person name="Andreopoulos B."/>
            <person name="Lu D."/>
            <person name="Skrede I."/>
            <person name="Drula E."/>
            <person name="Henrissat B."/>
            <person name="Morin E."/>
            <person name="Kohler A."/>
            <person name="Barry K."/>
            <person name="LaButti K."/>
            <person name="Morin E."/>
            <person name="Salamov A."/>
            <person name="Lipzen A."/>
            <person name="Mereny Z."/>
            <person name="Hegedus B."/>
            <person name="Baldrian P."/>
            <person name="Stursova M."/>
            <person name="Weitz H."/>
            <person name="Taylor A."/>
            <person name="Grigoriev I.V."/>
            <person name="Nagy L.G."/>
            <person name="Martin F."/>
            <person name="Kauserud H."/>
        </authorList>
    </citation>
    <scope>NUCLEOTIDE SEQUENCE</scope>
    <source>
        <strain evidence="2">9144</strain>
    </source>
</reference>
<dbReference type="PANTHER" id="PTHR10909:SF382">
    <property type="entry name" value="ACYL-COENZYME A OXIDASE"/>
    <property type="match status" value="1"/>
</dbReference>
<dbReference type="GO" id="GO:0071949">
    <property type="term" value="F:FAD binding"/>
    <property type="evidence" value="ECO:0007669"/>
    <property type="project" value="InterPro"/>
</dbReference>
<dbReference type="SUPFAM" id="SSF56645">
    <property type="entry name" value="Acyl-CoA dehydrogenase NM domain-like"/>
    <property type="match status" value="1"/>
</dbReference>
<dbReference type="SUPFAM" id="SSF47203">
    <property type="entry name" value="Acyl-CoA dehydrogenase C-terminal domain-like"/>
    <property type="match status" value="1"/>
</dbReference>
<dbReference type="GO" id="GO:0033540">
    <property type="term" value="P:fatty acid beta-oxidation using acyl-CoA oxidase"/>
    <property type="evidence" value="ECO:0007669"/>
    <property type="project" value="TreeGrafter"/>
</dbReference>
<dbReference type="Proteomes" id="UP001219525">
    <property type="component" value="Unassembled WGS sequence"/>
</dbReference>
<dbReference type="GO" id="GO:0055088">
    <property type="term" value="P:lipid homeostasis"/>
    <property type="evidence" value="ECO:0007669"/>
    <property type="project" value="TreeGrafter"/>
</dbReference>
<name>A0AAD6Y1X7_9AGAR</name>
<dbReference type="Gene3D" id="1.20.140.10">
    <property type="entry name" value="Butyryl-CoA Dehydrogenase, subunit A, domain 3"/>
    <property type="match status" value="1"/>
</dbReference>
<dbReference type="EMBL" id="JARJCW010000144">
    <property type="protein sequence ID" value="KAJ7190697.1"/>
    <property type="molecule type" value="Genomic_DNA"/>
</dbReference>
<proteinExistence type="predicted"/>
<dbReference type="Gene3D" id="2.40.110.10">
    <property type="entry name" value="Butyryl-CoA Dehydrogenase, subunit A, domain 2"/>
    <property type="match status" value="1"/>
</dbReference>
<dbReference type="InterPro" id="IPR046373">
    <property type="entry name" value="Acyl-CoA_Oxase/DH_mid-dom_sf"/>
</dbReference>
<dbReference type="InterPro" id="IPR055060">
    <property type="entry name" value="ACOX_C_alpha1"/>
</dbReference>
<sequence>MHRSEKLALSSLFRTKSETLPWHDRIVLSYERAKAIAALYKLTVDDVVNVSAKYWEFHMDPIQMLDFAAATLLTVHYNLCIGTIAMFPAGNQQVLQRLLSFELSGQFCLSELGHGLDALQIETTATLLDTGELELETPSDAAAKFMPPTTPCGIPCVAVVFARLIVDRMDRGIRPFLVPIHDGRTMYRGIVSRVLSPREGSHPVQHTLTYFHKVRLPGTALLGDMTTSLDVKSAFSHNIFRTVVGTLSMGAFALSSMRIASYVAGQYSRRRTVIHPSTGKPEAIIAFSTQKLAVFTGIAQSIVMTAFCNKAYSMFTSTEDPRQKLFIAAVLKTTIVQHCSSLLSVLSDRCGAQGLFAANQISVMHADIRGAAIAEGDVLGISIRFTFELIRGRVSPPAYLNPDHILAKHEKSVLAELRGIVGGRSEHHRGQEIESIILPRCQGLMEGLGHRLAVDAAIEAQVDPRIIDLYVASVIKHDSSWYTEHTNLSGSTQRQMERSSVEALYPELESLLGKLDITNYAIAPIVSDEQWTGYVNTLPMFTHSPFLDVQSRL</sequence>
<dbReference type="GO" id="GO:0003997">
    <property type="term" value="F:acyl-CoA oxidase activity"/>
    <property type="evidence" value="ECO:0007669"/>
    <property type="project" value="InterPro"/>
</dbReference>
<dbReference type="AlphaFoldDB" id="A0AAD6Y1X7"/>
<dbReference type="InterPro" id="IPR036250">
    <property type="entry name" value="AcylCo_DH-like_C"/>
</dbReference>
<dbReference type="GO" id="GO:0005504">
    <property type="term" value="F:fatty acid binding"/>
    <property type="evidence" value="ECO:0007669"/>
    <property type="project" value="TreeGrafter"/>
</dbReference>
<protein>
    <submittedName>
        <fullName evidence="2">Acyl-CoA dehydrogenase NM domain-like protein</fullName>
    </submittedName>
</protein>
<dbReference type="Pfam" id="PF22924">
    <property type="entry name" value="ACOX_C_alpha1"/>
    <property type="match status" value="1"/>
</dbReference>
<evidence type="ECO:0000313" key="3">
    <source>
        <dbReference type="Proteomes" id="UP001219525"/>
    </source>
</evidence>